<dbReference type="SUPFAM" id="SSF52833">
    <property type="entry name" value="Thioredoxin-like"/>
    <property type="match status" value="1"/>
</dbReference>
<organism evidence="2 3">
    <name type="scientific">Marinobacterium halophilum</name>
    <dbReference type="NCBI Taxonomy" id="267374"/>
    <lineage>
        <taxon>Bacteria</taxon>
        <taxon>Pseudomonadati</taxon>
        <taxon>Pseudomonadota</taxon>
        <taxon>Gammaproteobacteria</taxon>
        <taxon>Oceanospirillales</taxon>
        <taxon>Oceanospirillaceae</taxon>
        <taxon>Marinobacterium</taxon>
    </lineage>
</organism>
<keyword evidence="3" id="KW-1185">Reference proteome</keyword>
<dbReference type="Proteomes" id="UP000242133">
    <property type="component" value="Unassembled WGS sequence"/>
</dbReference>
<evidence type="ECO:0000256" key="1">
    <source>
        <dbReference type="SAM" id="SignalP"/>
    </source>
</evidence>
<dbReference type="RefSeq" id="WP_106591067.1">
    <property type="nucleotide sequence ID" value="NZ_PYGI01000006.1"/>
</dbReference>
<reference evidence="2 3" key="1">
    <citation type="submission" date="2018-03" db="EMBL/GenBank/DDBJ databases">
        <title>Genomic Encyclopedia of Archaeal and Bacterial Type Strains, Phase II (KMG-II): from individual species to whole genera.</title>
        <authorList>
            <person name="Goeker M."/>
        </authorList>
    </citation>
    <scope>NUCLEOTIDE SEQUENCE [LARGE SCALE GENOMIC DNA]</scope>
    <source>
        <strain evidence="2 3">DSM 17586</strain>
    </source>
</reference>
<name>A0A2P8EZG2_9GAMM</name>
<evidence type="ECO:0000313" key="3">
    <source>
        <dbReference type="Proteomes" id="UP000242133"/>
    </source>
</evidence>
<proteinExistence type="predicted"/>
<feature type="chain" id="PRO_5015200783" description="Thioredoxin-related protein" evidence="1">
    <location>
        <begin position="18"/>
        <end position="149"/>
    </location>
</feature>
<gene>
    <name evidence="2" type="ORF">CLV44_10616</name>
</gene>
<dbReference type="Gene3D" id="3.40.30.10">
    <property type="entry name" value="Glutaredoxin"/>
    <property type="match status" value="1"/>
</dbReference>
<sequence>MRLLAALLLLFSAHLQATEKLPWFIGFEALKSNDTPPKVLVLLFSQPDCHYCDQVRTDFLLPLQHQQRPELAIRELKIPGSGDVLGPLNERLSADAFARRYAISFFPSVLMLSMQGDALAAPLIGISSPDFYGYYLDQAIEQALAATAQ</sequence>
<dbReference type="EMBL" id="PYGI01000006">
    <property type="protein sequence ID" value="PSL14840.1"/>
    <property type="molecule type" value="Genomic_DNA"/>
</dbReference>
<dbReference type="AlphaFoldDB" id="A0A2P8EZG2"/>
<feature type="signal peptide" evidence="1">
    <location>
        <begin position="1"/>
        <end position="17"/>
    </location>
</feature>
<comment type="caution">
    <text evidence="2">The sequence shown here is derived from an EMBL/GenBank/DDBJ whole genome shotgun (WGS) entry which is preliminary data.</text>
</comment>
<keyword evidence="1" id="KW-0732">Signal</keyword>
<dbReference type="InterPro" id="IPR036249">
    <property type="entry name" value="Thioredoxin-like_sf"/>
</dbReference>
<evidence type="ECO:0008006" key="4">
    <source>
        <dbReference type="Google" id="ProtNLM"/>
    </source>
</evidence>
<accession>A0A2P8EZG2</accession>
<protein>
    <recommendedName>
        <fullName evidence="4">Thioredoxin-related protein</fullName>
    </recommendedName>
</protein>
<dbReference type="OrthoDB" id="7066560at2"/>
<evidence type="ECO:0000313" key="2">
    <source>
        <dbReference type="EMBL" id="PSL14840.1"/>
    </source>
</evidence>